<organism evidence="2 3">
    <name type="scientific">Aspergillus tanneri</name>
    <dbReference type="NCBI Taxonomy" id="1220188"/>
    <lineage>
        <taxon>Eukaryota</taxon>
        <taxon>Fungi</taxon>
        <taxon>Dikarya</taxon>
        <taxon>Ascomycota</taxon>
        <taxon>Pezizomycotina</taxon>
        <taxon>Eurotiomycetes</taxon>
        <taxon>Eurotiomycetidae</taxon>
        <taxon>Eurotiales</taxon>
        <taxon>Aspergillaceae</taxon>
        <taxon>Aspergillus</taxon>
        <taxon>Aspergillus subgen. Circumdati</taxon>
    </lineage>
</organism>
<dbReference type="Pfam" id="PF14618">
    <property type="entry name" value="DUF4452"/>
    <property type="match status" value="1"/>
</dbReference>
<keyword evidence="3" id="KW-1185">Reference proteome</keyword>
<sequence length="204" mass="22185">MSTYFYTQQQQQHHGAAAPMPASSNHHGGRSRRGPKMAAQNTQRQFRGVKSMRELAEAPAVTAFRARFEAGRSFDLDDDLEFCPGLLTEDDIEADEDASSDRSSLSSGSPDSSPLQHQIQPVQQVTPSISLSPASSKSYVHSGVTGNLSHVNFQQPSAVRTRKVIPIINPNTGMTLTSPPTSISPGSMQNAQRRCFCIIGFPNR</sequence>
<evidence type="ECO:0000313" key="2">
    <source>
        <dbReference type="EMBL" id="THC92755.1"/>
    </source>
</evidence>
<dbReference type="Proteomes" id="UP000308092">
    <property type="component" value="Unassembled WGS sequence"/>
</dbReference>
<accession>A0A4S3JCI9</accession>
<dbReference type="InterPro" id="IPR027915">
    <property type="entry name" value="DUF4452"/>
</dbReference>
<feature type="compositionally biased region" description="Polar residues" evidence="1">
    <location>
        <begin position="116"/>
        <end position="127"/>
    </location>
</feature>
<protein>
    <submittedName>
        <fullName evidence="2">Uncharacterized protein</fullName>
    </submittedName>
</protein>
<evidence type="ECO:0000313" key="3">
    <source>
        <dbReference type="Proteomes" id="UP000308092"/>
    </source>
</evidence>
<feature type="region of interest" description="Disordered" evidence="1">
    <location>
        <begin position="1"/>
        <end position="53"/>
    </location>
</feature>
<dbReference type="PANTHER" id="PTHR39615:SF1">
    <property type="entry name" value="YALI0E17897P"/>
    <property type="match status" value="1"/>
</dbReference>
<proteinExistence type="predicted"/>
<dbReference type="PANTHER" id="PTHR39615">
    <property type="entry name" value="YALI0E17897P"/>
    <property type="match status" value="1"/>
</dbReference>
<name>A0A4S3JCI9_9EURO</name>
<evidence type="ECO:0000256" key="1">
    <source>
        <dbReference type="SAM" id="MobiDB-lite"/>
    </source>
</evidence>
<dbReference type="AlphaFoldDB" id="A0A4S3JCI9"/>
<gene>
    <name evidence="2" type="ORF">EYZ11_007773</name>
</gene>
<feature type="region of interest" description="Disordered" evidence="1">
    <location>
        <begin position="89"/>
        <end position="136"/>
    </location>
</feature>
<dbReference type="VEuPathDB" id="FungiDB:EYZ11_007773"/>
<dbReference type="EMBL" id="SOSA01000311">
    <property type="protein sequence ID" value="THC92755.1"/>
    <property type="molecule type" value="Genomic_DNA"/>
</dbReference>
<feature type="compositionally biased region" description="Low complexity" evidence="1">
    <location>
        <begin position="101"/>
        <end position="115"/>
    </location>
</feature>
<feature type="compositionally biased region" description="Acidic residues" evidence="1">
    <location>
        <begin position="89"/>
        <end position="98"/>
    </location>
</feature>
<reference evidence="2 3" key="1">
    <citation type="submission" date="2019-03" db="EMBL/GenBank/DDBJ databases">
        <title>The genome sequence of a newly discovered highly antifungal drug resistant Aspergillus species, Aspergillus tanneri NIH 1004.</title>
        <authorList>
            <person name="Mounaud S."/>
            <person name="Singh I."/>
            <person name="Joardar V."/>
            <person name="Pakala S."/>
            <person name="Pakala S."/>
            <person name="Venepally P."/>
            <person name="Hoover J."/>
            <person name="Nierman W."/>
            <person name="Chung J."/>
            <person name="Losada L."/>
        </authorList>
    </citation>
    <scope>NUCLEOTIDE SEQUENCE [LARGE SCALE GENOMIC DNA]</scope>
    <source>
        <strain evidence="2 3">NIH1004</strain>
    </source>
</reference>
<comment type="caution">
    <text evidence="2">The sequence shown here is derived from an EMBL/GenBank/DDBJ whole genome shotgun (WGS) entry which is preliminary data.</text>
</comment>